<dbReference type="GO" id="GO:0046983">
    <property type="term" value="F:protein dimerization activity"/>
    <property type="evidence" value="ECO:0007669"/>
    <property type="project" value="InterPro"/>
</dbReference>
<dbReference type="STRING" id="327505.A0A2H3GLJ7"/>
<proteinExistence type="predicted"/>
<evidence type="ECO:0000313" key="3">
    <source>
        <dbReference type="EMBL" id="PCD25302.1"/>
    </source>
</evidence>
<feature type="compositionally biased region" description="Basic and acidic residues" evidence="2">
    <location>
        <begin position="19"/>
        <end position="33"/>
    </location>
</feature>
<gene>
    <name evidence="3" type="ORF">AU210_014409</name>
</gene>
<sequence>MPRKSLALLGKRMQLLRGLDPRLEAQPRGESRPPAHGGKVGRKTLGNNTNGCAISQDLRITYQRHQLRAVLYNSLCQRALSLFLPFKTSPSLDAQIIMSTAAIIPDFNGFQWDGPSFSSKSTFDSILSQFEQDPVFLDPLYQTPGYYLRPMSPIPNILLTQMPNPSSSELHKTGKASSCITNSCIGKDDLPAQGGEVPQSKHPNKNLDSSWADMNQAKALPPALTAGLLERRDSTMSNEESLVGLEKTPTQVKMRSASRRPKKVGKKPALPAHVVQARQCHNDVEKQYRTRLKQKFERLLAVLQASKVKDESGGEGDSEAPDCGYSRGEVLDFARQRILALEEENRRLSDQVQHLDRRFTIV</sequence>
<dbReference type="InterPro" id="IPR036638">
    <property type="entry name" value="HLH_DNA-bd_sf"/>
</dbReference>
<feature type="compositionally biased region" description="Basic residues" evidence="2">
    <location>
        <begin position="256"/>
        <end position="266"/>
    </location>
</feature>
<dbReference type="SUPFAM" id="SSF47459">
    <property type="entry name" value="HLH, helix-loop-helix DNA-binding domain"/>
    <property type="match status" value="1"/>
</dbReference>
<feature type="coiled-coil region" evidence="1">
    <location>
        <begin position="331"/>
        <end position="358"/>
    </location>
</feature>
<dbReference type="Gene3D" id="4.10.280.10">
    <property type="entry name" value="Helix-loop-helix DNA-binding domain"/>
    <property type="match status" value="1"/>
</dbReference>
<protein>
    <submittedName>
        <fullName evidence="3">Uncharacterized protein</fullName>
    </submittedName>
</protein>
<evidence type="ECO:0000313" key="4">
    <source>
        <dbReference type="Proteomes" id="UP000219602"/>
    </source>
</evidence>
<dbReference type="AlphaFoldDB" id="A0A2H3GLJ7"/>
<accession>A0A2H3GLJ7</accession>
<organism evidence="3 4">
    <name type="scientific">Fusarium oxysporum f. sp. radicis-cucumerinum</name>
    <dbReference type="NCBI Taxonomy" id="327505"/>
    <lineage>
        <taxon>Eukaryota</taxon>
        <taxon>Fungi</taxon>
        <taxon>Dikarya</taxon>
        <taxon>Ascomycota</taxon>
        <taxon>Pezizomycotina</taxon>
        <taxon>Sordariomycetes</taxon>
        <taxon>Hypocreomycetidae</taxon>
        <taxon>Hypocreales</taxon>
        <taxon>Nectriaceae</taxon>
        <taxon>Fusarium</taxon>
        <taxon>Fusarium oxysporum species complex</taxon>
    </lineage>
</organism>
<reference evidence="3 4" key="1">
    <citation type="journal article" date="2016" name="Environ. Microbiol.">
        <title>Effector profiles distinguish formae speciales of Fusarium oxysporum.</title>
        <authorList>
            <person name="van Dam P."/>
            <person name="Fokkens L."/>
            <person name="Schmidt S.M."/>
            <person name="Linmans J.H."/>
            <person name="Kistler H.C."/>
            <person name="Ma L.J."/>
            <person name="Rep M."/>
        </authorList>
    </citation>
    <scope>NUCLEOTIDE SEQUENCE [LARGE SCALE GENOMIC DNA]</scope>
    <source>
        <strain evidence="3 4">Forc016</strain>
    </source>
</reference>
<feature type="region of interest" description="Disordered" evidence="2">
    <location>
        <begin position="19"/>
        <end position="46"/>
    </location>
</feature>
<comment type="caution">
    <text evidence="3">The sequence shown here is derived from an EMBL/GenBank/DDBJ whole genome shotgun (WGS) entry which is preliminary data.</text>
</comment>
<feature type="region of interest" description="Disordered" evidence="2">
    <location>
        <begin position="233"/>
        <end position="269"/>
    </location>
</feature>
<evidence type="ECO:0000256" key="1">
    <source>
        <dbReference type="SAM" id="Coils"/>
    </source>
</evidence>
<keyword evidence="1" id="KW-0175">Coiled coil</keyword>
<dbReference type="Proteomes" id="UP000219602">
    <property type="component" value="Chromosome 12"/>
</dbReference>
<reference evidence="3 4" key="2">
    <citation type="journal article" date="2017" name="Sci. Rep.">
        <title>A mobile pathogenicity chromosome in Fusarium oxysporum for infection of multiple cucurbit species.</title>
        <authorList>
            <person name="van Dam P."/>
            <person name="Fokkens L."/>
            <person name="Ayukawa Y."/>
            <person name="van der Gragt M."/>
            <person name="Ter Horst A."/>
            <person name="Brankovics B."/>
            <person name="Houterman P.M."/>
            <person name="Arie T."/>
            <person name="Rep M."/>
        </authorList>
    </citation>
    <scope>NUCLEOTIDE SEQUENCE [LARGE SCALE GENOMIC DNA]</scope>
    <source>
        <strain evidence="3 4">Forc016</strain>
    </source>
</reference>
<dbReference type="EMBL" id="MABQ02000010">
    <property type="protein sequence ID" value="PCD25302.1"/>
    <property type="molecule type" value="Genomic_DNA"/>
</dbReference>
<name>A0A2H3GLJ7_FUSOX</name>
<evidence type="ECO:0000256" key="2">
    <source>
        <dbReference type="SAM" id="MobiDB-lite"/>
    </source>
</evidence>